<dbReference type="OrthoDB" id="9781543at2"/>
<evidence type="ECO:0000256" key="5">
    <source>
        <dbReference type="ARBA" id="ARBA00023284"/>
    </source>
</evidence>
<evidence type="ECO:0000313" key="7">
    <source>
        <dbReference type="EMBL" id="QEH37748.1"/>
    </source>
</evidence>
<keyword evidence="1 7" id="KW-0575">Peroxidase</keyword>
<dbReference type="EMBL" id="CP042997">
    <property type="protein sequence ID" value="QEH37748.1"/>
    <property type="molecule type" value="Genomic_DNA"/>
</dbReference>
<dbReference type="InterPro" id="IPR050455">
    <property type="entry name" value="Tpx_Peroxidase_subfamily"/>
</dbReference>
<proteinExistence type="predicted"/>
<dbReference type="InterPro" id="IPR036249">
    <property type="entry name" value="Thioredoxin-like_sf"/>
</dbReference>
<keyword evidence="3 7" id="KW-0560">Oxidoreductase</keyword>
<dbReference type="Pfam" id="PF08534">
    <property type="entry name" value="Redoxin"/>
    <property type="match status" value="1"/>
</dbReference>
<dbReference type="Gene3D" id="3.40.30.10">
    <property type="entry name" value="Glutaredoxin"/>
    <property type="match status" value="1"/>
</dbReference>
<sequence>MAETRKGEVTFKGNPIELVGPRLKPGDAAPDFECVGAGLAVVKLADTAGKARLFNVVPSLDTPVCNKQTKRFAEELKALADKVAAYTVSLDLPFAQARFCTEASIENLSNLSDVHDHSFGQHYGVLIQGLPIPLLARAVFVVDPSNKVTYAEYVPEIGSEPDYEPALAALRSAAGA</sequence>
<keyword evidence="5" id="KW-0676">Redox-active center</keyword>
<dbReference type="EC" id="1.11.1.-" evidence="7"/>
<keyword evidence="2" id="KW-0049">Antioxidant</keyword>
<feature type="domain" description="Thioredoxin" evidence="6">
    <location>
        <begin position="23"/>
        <end position="172"/>
    </location>
</feature>
<evidence type="ECO:0000256" key="1">
    <source>
        <dbReference type="ARBA" id="ARBA00022559"/>
    </source>
</evidence>
<dbReference type="PROSITE" id="PS01265">
    <property type="entry name" value="TPX"/>
    <property type="match status" value="1"/>
</dbReference>
<evidence type="ECO:0000256" key="2">
    <source>
        <dbReference type="ARBA" id="ARBA00022862"/>
    </source>
</evidence>
<name>A0A5B9WAR3_9BACT</name>
<evidence type="ECO:0000256" key="3">
    <source>
        <dbReference type="ARBA" id="ARBA00023002"/>
    </source>
</evidence>
<evidence type="ECO:0000256" key="4">
    <source>
        <dbReference type="ARBA" id="ARBA00023157"/>
    </source>
</evidence>
<dbReference type="PANTHER" id="PTHR43110:SF1">
    <property type="entry name" value="THIOL PEROXIDASE"/>
    <property type="match status" value="1"/>
</dbReference>
<protein>
    <submittedName>
        <fullName evidence="7">Putative thiol peroxidase</fullName>
        <ecNumber evidence="7">1.11.1.-</ecNumber>
    </submittedName>
</protein>
<accession>A0A5B9WAR3</accession>
<dbReference type="Proteomes" id="UP000324233">
    <property type="component" value="Chromosome"/>
</dbReference>
<dbReference type="RefSeq" id="WP_148597269.1">
    <property type="nucleotide sequence ID" value="NZ_CP042997.1"/>
</dbReference>
<evidence type="ECO:0000259" key="6">
    <source>
        <dbReference type="PROSITE" id="PS51352"/>
    </source>
</evidence>
<dbReference type="GO" id="GO:0008379">
    <property type="term" value="F:thioredoxin peroxidase activity"/>
    <property type="evidence" value="ECO:0007669"/>
    <property type="project" value="InterPro"/>
</dbReference>
<gene>
    <name evidence="7" type="primary">tpx</name>
    <name evidence="7" type="ORF">OJF2_63390</name>
</gene>
<organism evidence="7 8">
    <name type="scientific">Aquisphaera giovannonii</name>
    <dbReference type="NCBI Taxonomy" id="406548"/>
    <lineage>
        <taxon>Bacteria</taxon>
        <taxon>Pseudomonadati</taxon>
        <taxon>Planctomycetota</taxon>
        <taxon>Planctomycetia</taxon>
        <taxon>Isosphaerales</taxon>
        <taxon>Isosphaeraceae</taxon>
        <taxon>Aquisphaera</taxon>
    </lineage>
</organism>
<dbReference type="PANTHER" id="PTHR43110">
    <property type="entry name" value="THIOL PEROXIDASE"/>
    <property type="match status" value="1"/>
</dbReference>
<dbReference type="InterPro" id="IPR013740">
    <property type="entry name" value="Redoxin"/>
</dbReference>
<dbReference type="InterPro" id="IPR013766">
    <property type="entry name" value="Thioredoxin_domain"/>
</dbReference>
<keyword evidence="4" id="KW-1015">Disulfide bond</keyword>
<dbReference type="CDD" id="cd03014">
    <property type="entry name" value="PRX_Atyp2cys"/>
    <property type="match status" value="1"/>
</dbReference>
<dbReference type="InterPro" id="IPR018219">
    <property type="entry name" value="Tpx_CS"/>
</dbReference>
<dbReference type="PROSITE" id="PS51352">
    <property type="entry name" value="THIOREDOXIN_2"/>
    <property type="match status" value="1"/>
</dbReference>
<reference evidence="7 8" key="1">
    <citation type="submission" date="2019-08" db="EMBL/GenBank/DDBJ databases">
        <title>Deep-cultivation of Planctomycetes and their phenomic and genomic characterization uncovers novel biology.</title>
        <authorList>
            <person name="Wiegand S."/>
            <person name="Jogler M."/>
            <person name="Boedeker C."/>
            <person name="Pinto D."/>
            <person name="Vollmers J."/>
            <person name="Rivas-Marin E."/>
            <person name="Kohn T."/>
            <person name="Peeters S.H."/>
            <person name="Heuer A."/>
            <person name="Rast P."/>
            <person name="Oberbeckmann S."/>
            <person name="Bunk B."/>
            <person name="Jeske O."/>
            <person name="Meyerdierks A."/>
            <person name="Storesund J.E."/>
            <person name="Kallscheuer N."/>
            <person name="Luecker S."/>
            <person name="Lage O.M."/>
            <person name="Pohl T."/>
            <person name="Merkel B.J."/>
            <person name="Hornburger P."/>
            <person name="Mueller R.-W."/>
            <person name="Bruemmer F."/>
            <person name="Labrenz M."/>
            <person name="Spormann A.M."/>
            <person name="Op den Camp H."/>
            <person name="Overmann J."/>
            <person name="Amann R."/>
            <person name="Jetten M.S.M."/>
            <person name="Mascher T."/>
            <person name="Medema M.H."/>
            <person name="Devos D.P."/>
            <person name="Kaster A.-K."/>
            <person name="Ovreas L."/>
            <person name="Rohde M."/>
            <person name="Galperin M.Y."/>
            <person name="Jogler C."/>
        </authorList>
    </citation>
    <scope>NUCLEOTIDE SEQUENCE [LARGE SCALE GENOMIC DNA]</scope>
    <source>
        <strain evidence="7 8">OJF2</strain>
    </source>
</reference>
<dbReference type="SUPFAM" id="SSF52833">
    <property type="entry name" value="Thioredoxin-like"/>
    <property type="match status" value="1"/>
</dbReference>
<dbReference type="NCBIfam" id="NF001808">
    <property type="entry name" value="PRK00522.1"/>
    <property type="match status" value="1"/>
</dbReference>
<keyword evidence="8" id="KW-1185">Reference proteome</keyword>
<dbReference type="InterPro" id="IPR002065">
    <property type="entry name" value="TPX"/>
</dbReference>
<dbReference type="KEGG" id="agv:OJF2_63390"/>
<evidence type="ECO:0000313" key="8">
    <source>
        <dbReference type="Proteomes" id="UP000324233"/>
    </source>
</evidence>
<dbReference type="AlphaFoldDB" id="A0A5B9WAR3"/>